<organism evidence="5 6">
    <name type="scientific">endosymbiont of Rhynchophorus ferrugineus</name>
    <dbReference type="NCBI Taxonomy" id="1972133"/>
    <lineage>
        <taxon>Bacteria</taxon>
        <taxon>Pseudomonadati</taxon>
        <taxon>Pseudomonadota</taxon>
        <taxon>Gammaproteobacteria</taxon>
        <taxon>Candidatus Nardonella</taxon>
    </lineage>
</organism>
<protein>
    <recommendedName>
        <fullName evidence="2 3">Single-stranded DNA-binding protein</fullName>
        <shortName evidence="2">SSB</shortName>
    </recommendedName>
</protein>
<dbReference type="SUPFAM" id="SSF50249">
    <property type="entry name" value="Nucleic acid-binding proteins"/>
    <property type="match status" value="1"/>
</dbReference>
<dbReference type="GO" id="GO:0009295">
    <property type="term" value="C:nucleoid"/>
    <property type="evidence" value="ECO:0007669"/>
    <property type="project" value="TreeGrafter"/>
</dbReference>
<dbReference type="Pfam" id="PF00436">
    <property type="entry name" value="SSB"/>
    <property type="match status" value="1"/>
</dbReference>
<dbReference type="Proteomes" id="UP000289537">
    <property type="component" value="Chromosome"/>
</dbReference>
<evidence type="ECO:0000256" key="4">
    <source>
        <dbReference type="SAM" id="MobiDB-lite"/>
    </source>
</evidence>
<dbReference type="PANTHER" id="PTHR10302">
    <property type="entry name" value="SINGLE-STRANDED DNA-BINDING PROTEIN"/>
    <property type="match status" value="1"/>
</dbReference>
<keyword evidence="6" id="KW-1185">Reference proteome</keyword>
<dbReference type="HAMAP" id="MF_00984">
    <property type="entry name" value="SSB"/>
    <property type="match status" value="1"/>
</dbReference>
<accession>A0A2Z5T3U8</accession>
<dbReference type="InterPro" id="IPR000424">
    <property type="entry name" value="Primosome_PriB/ssb"/>
</dbReference>
<feature type="compositionally biased region" description="Acidic residues" evidence="4">
    <location>
        <begin position="151"/>
        <end position="172"/>
    </location>
</feature>
<evidence type="ECO:0000256" key="1">
    <source>
        <dbReference type="ARBA" id="ARBA00023125"/>
    </source>
</evidence>
<dbReference type="RefSeq" id="WP_148708417.1">
    <property type="nucleotide sequence ID" value="NZ_AP018161.1"/>
</dbReference>
<dbReference type="Gene3D" id="2.40.50.140">
    <property type="entry name" value="Nucleic acid-binding proteins"/>
    <property type="match status" value="1"/>
</dbReference>
<evidence type="ECO:0000256" key="2">
    <source>
        <dbReference type="HAMAP-Rule" id="MF_00984"/>
    </source>
</evidence>
<comment type="subunit">
    <text evidence="2">Homotetramer.</text>
</comment>
<evidence type="ECO:0000313" key="6">
    <source>
        <dbReference type="Proteomes" id="UP000289537"/>
    </source>
</evidence>
<dbReference type="PROSITE" id="PS50935">
    <property type="entry name" value="SSB"/>
    <property type="match status" value="1"/>
</dbReference>
<gene>
    <name evidence="5" type="primary">ssb</name>
    <name evidence="5" type="ORF">NARRFE1_01250</name>
</gene>
<proteinExistence type="inferred from homology"/>
<feature type="compositionally biased region" description="Basic and acidic residues" evidence="4">
    <location>
        <begin position="138"/>
        <end position="147"/>
    </location>
</feature>
<evidence type="ECO:0000313" key="5">
    <source>
        <dbReference type="EMBL" id="BBA85067.1"/>
    </source>
</evidence>
<dbReference type="GO" id="GO:0003697">
    <property type="term" value="F:single-stranded DNA binding"/>
    <property type="evidence" value="ECO:0007669"/>
    <property type="project" value="UniProtKB-UniRule"/>
</dbReference>
<sequence>MASKGINKVILIGNIGQDPEVRYTSNGNAITTVNLATSDKWKDKQTGDFKEKTEWHRIVFFGKLAEISGEYLKKGSQIYIEGQLQTRKWKDQNDNNKYITEVVVSARGTLKILSSKNFNKNSNYNTNNKKINVNEFEKSENSLKNKNENNSNEENDISDDISDDFEDDDIQF</sequence>
<dbReference type="CDD" id="cd04496">
    <property type="entry name" value="SSB_OBF"/>
    <property type="match status" value="1"/>
</dbReference>
<dbReference type="NCBIfam" id="TIGR00621">
    <property type="entry name" value="ssb"/>
    <property type="match status" value="1"/>
</dbReference>
<name>A0A2Z5T3U8_9GAMM</name>
<dbReference type="InterPro" id="IPR012340">
    <property type="entry name" value="NA-bd_OB-fold"/>
</dbReference>
<reference evidence="5 6" key="1">
    <citation type="journal article" date="2017" name="Proc. Natl. Acad. Sci. U.S.A.">
        <title>Small genome symbiont underlies cuticle hardness in beetles.</title>
        <authorList>
            <person name="Anbutsu H."/>
            <person name="Moriyama M."/>
            <person name="Nikoh N."/>
            <person name="Hosokawa T."/>
            <person name="Futahashi R."/>
            <person name="Tanahashi M."/>
            <person name="Meng X.Y."/>
            <person name="Kuriwada T."/>
            <person name="Mori N."/>
            <person name="Oshima K."/>
            <person name="Hattori M."/>
            <person name="Fujie M."/>
            <person name="Satoh N."/>
            <person name="Maeda T."/>
            <person name="Shigenobu S."/>
            <person name="Koga R."/>
            <person name="Fukatsu T."/>
        </authorList>
    </citation>
    <scope>NUCLEOTIDE SEQUENCE [LARGE SCALE GENOMIC DNA]</scope>
    <source>
        <strain evidence="5">NARRFE1</strain>
    </source>
</reference>
<dbReference type="PIRSF" id="PIRSF002070">
    <property type="entry name" value="SSB"/>
    <property type="match status" value="1"/>
</dbReference>
<feature type="region of interest" description="Disordered" evidence="4">
    <location>
        <begin position="138"/>
        <end position="172"/>
    </location>
</feature>
<dbReference type="KEGG" id="eor:NARRFE1_01250"/>
<dbReference type="EMBL" id="AP018161">
    <property type="protein sequence ID" value="BBA85067.1"/>
    <property type="molecule type" value="Genomic_DNA"/>
</dbReference>
<dbReference type="InterPro" id="IPR011344">
    <property type="entry name" value="ssDNA-bd"/>
</dbReference>
<keyword evidence="1 2" id="KW-0238">DNA-binding</keyword>
<dbReference type="GO" id="GO:0006260">
    <property type="term" value="P:DNA replication"/>
    <property type="evidence" value="ECO:0007669"/>
    <property type="project" value="InterPro"/>
</dbReference>
<dbReference type="AlphaFoldDB" id="A0A2Z5T3U8"/>
<comment type="caution">
    <text evidence="2">Lacks conserved residue(s) required for the propagation of feature annotation.</text>
</comment>
<dbReference type="OrthoDB" id="9809878at2"/>
<evidence type="ECO:0000256" key="3">
    <source>
        <dbReference type="PIRNR" id="PIRNR002070"/>
    </source>
</evidence>
<dbReference type="PANTHER" id="PTHR10302:SF27">
    <property type="entry name" value="SINGLE-STRANDED DNA-BINDING PROTEIN"/>
    <property type="match status" value="1"/>
</dbReference>